<dbReference type="AlphaFoldDB" id="A0A7C9IMR5"/>
<organism evidence="4 5">
    <name type="scientific">Solidesulfovibrio aerotolerans</name>
    <dbReference type="NCBI Taxonomy" id="295255"/>
    <lineage>
        <taxon>Bacteria</taxon>
        <taxon>Pseudomonadati</taxon>
        <taxon>Thermodesulfobacteriota</taxon>
        <taxon>Desulfovibrionia</taxon>
        <taxon>Desulfovibrionales</taxon>
        <taxon>Desulfovibrionaceae</taxon>
        <taxon>Solidesulfovibrio</taxon>
    </lineage>
</organism>
<evidence type="ECO:0000256" key="3">
    <source>
        <dbReference type="SAM" id="SignalP"/>
    </source>
</evidence>
<protein>
    <recommendedName>
        <fullName evidence="6">Tim44-like domain-containing protein</fullName>
    </recommendedName>
</protein>
<evidence type="ECO:0000256" key="1">
    <source>
        <dbReference type="SAM" id="MobiDB-lite"/>
    </source>
</evidence>
<feature type="region of interest" description="Disordered" evidence="1">
    <location>
        <begin position="67"/>
        <end position="147"/>
    </location>
</feature>
<feature type="compositionally biased region" description="Low complexity" evidence="1">
    <location>
        <begin position="115"/>
        <end position="136"/>
    </location>
</feature>
<dbReference type="OrthoDB" id="9798618at2"/>
<keyword evidence="2" id="KW-0812">Transmembrane</keyword>
<proteinExistence type="predicted"/>
<evidence type="ECO:0000256" key="2">
    <source>
        <dbReference type="SAM" id="Phobius"/>
    </source>
</evidence>
<keyword evidence="2" id="KW-1133">Transmembrane helix</keyword>
<keyword evidence="3" id="KW-0732">Signal</keyword>
<keyword evidence="5" id="KW-1185">Reference proteome</keyword>
<feature type="transmembrane region" description="Helical" evidence="2">
    <location>
        <begin position="45"/>
        <end position="63"/>
    </location>
</feature>
<sequence length="259" mass="27871">MERHPMKTQLSALRRAAATTALAAFLAATDAQADGSAASVESGDLLINLILLGLAMFVLFRFLSNRSKNKNSSQPGQPPRYIDPDNDSPPLDPTPPGKPNMYTNAQASWDRLKSPETSQTAPPTAAPQGQPQSQSQPQPPAPSAPDDEFLAGAKIAYSRIAASLGTRDFNDLGHFVSPSLLTQLKNTLPATPAGKPDILLVEATLASHTDDANRTTMVVDYKALRREPGASQNAERTERWTFARDNATPGANWLLEKME</sequence>
<evidence type="ECO:0008006" key="6">
    <source>
        <dbReference type="Google" id="ProtNLM"/>
    </source>
</evidence>
<comment type="caution">
    <text evidence="4">The sequence shown here is derived from an EMBL/GenBank/DDBJ whole genome shotgun (WGS) entry which is preliminary data.</text>
</comment>
<feature type="chain" id="PRO_5028998801" description="Tim44-like domain-containing protein" evidence="3">
    <location>
        <begin position="34"/>
        <end position="259"/>
    </location>
</feature>
<keyword evidence="2" id="KW-0472">Membrane</keyword>
<evidence type="ECO:0000313" key="4">
    <source>
        <dbReference type="EMBL" id="MYL84781.1"/>
    </source>
</evidence>
<dbReference type="Proteomes" id="UP000482487">
    <property type="component" value="Unassembled WGS sequence"/>
</dbReference>
<accession>A0A7C9IMR5</accession>
<gene>
    <name evidence="4" type="ORF">GTA51_16835</name>
</gene>
<feature type="signal peptide" evidence="3">
    <location>
        <begin position="1"/>
        <end position="33"/>
    </location>
</feature>
<evidence type="ECO:0000313" key="5">
    <source>
        <dbReference type="Proteomes" id="UP000482487"/>
    </source>
</evidence>
<name>A0A7C9IMR5_9BACT</name>
<reference evidence="4 5" key="1">
    <citation type="submission" date="2020-01" db="EMBL/GenBank/DDBJ databases">
        <title>Genome sequence of Desulfovibrio aerotolerans DSM 16695(T).</title>
        <authorList>
            <person name="Karnachuk O."/>
            <person name="Avakyan M."/>
            <person name="Mardanov A."/>
            <person name="Kadnikov V."/>
            <person name="Ravin N."/>
        </authorList>
    </citation>
    <scope>NUCLEOTIDE SEQUENCE [LARGE SCALE GENOMIC DNA]</scope>
    <source>
        <strain evidence="4 5">DSM 16695</strain>
    </source>
</reference>
<dbReference type="EMBL" id="WVUD01000042">
    <property type="protein sequence ID" value="MYL84781.1"/>
    <property type="molecule type" value="Genomic_DNA"/>
</dbReference>